<dbReference type="Gene3D" id="3.30.70.1060">
    <property type="entry name" value="Dimeric alpha+beta barrel"/>
    <property type="match status" value="1"/>
</dbReference>
<organism evidence="1 2">
    <name type="scientific">Phlyctema vagabunda</name>
    <dbReference type="NCBI Taxonomy" id="108571"/>
    <lineage>
        <taxon>Eukaryota</taxon>
        <taxon>Fungi</taxon>
        <taxon>Dikarya</taxon>
        <taxon>Ascomycota</taxon>
        <taxon>Pezizomycotina</taxon>
        <taxon>Leotiomycetes</taxon>
        <taxon>Helotiales</taxon>
        <taxon>Dermateaceae</taxon>
        <taxon>Phlyctema</taxon>
    </lineage>
</organism>
<dbReference type="PANTHER" id="PTHR33606">
    <property type="entry name" value="PROTEIN YCII"/>
    <property type="match status" value="1"/>
</dbReference>
<proteinExistence type="predicted"/>
<dbReference type="InterPro" id="IPR011008">
    <property type="entry name" value="Dimeric_a/b-barrel"/>
</dbReference>
<accession>A0ABR4PNP6</accession>
<evidence type="ECO:0008006" key="3">
    <source>
        <dbReference type="Google" id="ProtNLM"/>
    </source>
</evidence>
<sequence>MIPSILLRSSSSLSSVARSATAITISRSLLSSSQPLTITPTPTPIARRTMATAPAPATATKVEWLVILPDNVGALPKRMEVRPKHLEGLTPKVESGFWKMGGAYLEEVPQEGAALKIQGSAMIALAETKEEVLEVLKSDVYSENDVWDFSKIQIYPFKCAFRKP</sequence>
<keyword evidence="2" id="KW-1185">Reference proteome</keyword>
<dbReference type="InterPro" id="IPR051807">
    <property type="entry name" value="Sec-metab_biosynth-assoc"/>
</dbReference>
<name>A0ABR4PNP6_9HELO</name>
<dbReference type="SUPFAM" id="SSF54909">
    <property type="entry name" value="Dimeric alpha+beta barrel"/>
    <property type="match status" value="1"/>
</dbReference>
<protein>
    <recommendedName>
        <fullName evidence="3">YCII-related domain-containing protein</fullName>
    </recommendedName>
</protein>
<reference evidence="1 2" key="1">
    <citation type="submission" date="2024-06" db="EMBL/GenBank/DDBJ databases">
        <title>Complete genome of Phlyctema vagabunda strain 19-DSS-EL-015.</title>
        <authorList>
            <person name="Fiorenzani C."/>
        </authorList>
    </citation>
    <scope>NUCLEOTIDE SEQUENCE [LARGE SCALE GENOMIC DNA]</scope>
    <source>
        <strain evidence="1 2">19-DSS-EL-015</strain>
    </source>
</reference>
<dbReference type="PANTHER" id="PTHR33606:SF3">
    <property type="entry name" value="PROTEIN YCII"/>
    <property type="match status" value="1"/>
</dbReference>
<gene>
    <name evidence="1" type="ORF">PVAG01_04220</name>
</gene>
<evidence type="ECO:0000313" key="1">
    <source>
        <dbReference type="EMBL" id="KAL3424939.1"/>
    </source>
</evidence>
<dbReference type="EMBL" id="JBFCZG010000003">
    <property type="protein sequence ID" value="KAL3424939.1"/>
    <property type="molecule type" value="Genomic_DNA"/>
</dbReference>
<evidence type="ECO:0000313" key="2">
    <source>
        <dbReference type="Proteomes" id="UP001629113"/>
    </source>
</evidence>
<dbReference type="Proteomes" id="UP001629113">
    <property type="component" value="Unassembled WGS sequence"/>
</dbReference>
<comment type="caution">
    <text evidence="1">The sequence shown here is derived from an EMBL/GenBank/DDBJ whole genome shotgun (WGS) entry which is preliminary data.</text>
</comment>